<organism evidence="1 2">
    <name type="scientific">Phytophthora cactorum</name>
    <dbReference type="NCBI Taxonomy" id="29920"/>
    <lineage>
        <taxon>Eukaryota</taxon>
        <taxon>Sar</taxon>
        <taxon>Stramenopiles</taxon>
        <taxon>Oomycota</taxon>
        <taxon>Peronosporomycetes</taxon>
        <taxon>Peronosporales</taxon>
        <taxon>Peronosporaceae</taxon>
        <taxon>Phytophthora</taxon>
    </lineage>
</organism>
<name>A0A8T0XND5_9STRA</name>
<protein>
    <submittedName>
        <fullName evidence="1">Uncharacterized protein</fullName>
    </submittedName>
</protein>
<gene>
    <name evidence="1" type="ORF">PC113_g25679</name>
</gene>
<reference evidence="1" key="1">
    <citation type="submission" date="2018-10" db="EMBL/GenBank/DDBJ databases">
        <title>Effector identification in a new, highly contiguous assembly of the strawberry crown rot pathogen Phytophthora cactorum.</title>
        <authorList>
            <person name="Armitage A.D."/>
            <person name="Nellist C.F."/>
            <person name="Bates H."/>
            <person name="Vickerstaff R.J."/>
            <person name="Harrison R.J."/>
        </authorList>
    </citation>
    <scope>NUCLEOTIDE SEQUENCE</scope>
    <source>
        <strain evidence="1">15-7</strain>
    </source>
</reference>
<comment type="caution">
    <text evidence="1">The sequence shown here is derived from an EMBL/GenBank/DDBJ whole genome shotgun (WGS) entry which is preliminary data.</text>
</comment>
<proteinExistence type="predicted"/>
<evidence type="ECO:0000313" key="1">
    <source>
        <dbReference type="EMBL" id="KAG2792439.1"/>
    </source>
</evidence>
<sequence length="14" mass="1705">LSQLQESQYEFFAD</sequence>
<feature type="non-terminal residue" evidence="1">
    <location>
        <position position="1"/>
    </location>
</feature>
<accession>A0A8T0XND5</accession>
<dbReference type="Proteomes" id="UP000735874">
    <property type="component" value="Unassembled WGS sequence"/>
</dbReference>
<evidence type="ECO:0000313" key="2">
    <source>
        <dbReference type="Proteomes" id="UP000735874"/>
    </source>
</evidence>
<dbReference type="EMBL" id="RCMG01005019">
    <property type="protein sequence ID" value="KAG2792439.1"/>
    <property type="molecule type" value="Genomic_DNA"/>
</dbReference>